<evidence type="ECO:0000313" key="3">
    <source>
        <dbReference type="Proteomes" id="UP000002316"/>
    </source>
</evidence>
<dbReference type="KEGG" id="tbg:TbgDal_XI16740"/>
<dbReference type="RefSeq" id="XP_011780818.1">
    <property type="nucleotide sequence ID" value="XM_011782516.1"/>
</dbReference>
<protein>
    <submittedName>
        <fullName evidence="2">Uncharacterized protein</fullName>
    </submittedName>
</protein>
<keyword evidence="1" id="KW-1133">Transmembrane helix</keyword>
<keyword evidence="1" id="KW-0812">Transmembrane</keyword>
<sequence>MFTNEGSGPEVLRCKYVLCGLHLAVTAHVTPYTSIYPLLCILFSCFKGRNNVCVCVCCRIISADCAVTHSGRCIFFVLFFVVIVVVFPFFFLRCSPSCCVQLRTLHVIEHVCVYLIALKVAT</sequence>
<name>D0AA53_TRYB9</name>
<feature type="transmembrane region" description="Helical" evidence="1">
    <location>
        <begin position="73"/>
        <end position="92"/>
    </location>
</feature>
<dbReference type="Proteomes" id="UP000002316">
    <property type="component" value="Chromosome 11"/>
</dbReference>
<evidence type="ECO:0000256" key="1">
    <source>
        <dbReference type="SAM" id="Phobius"/>
    </source>
</evidence>
<accession>D0AA53</accession>
<evidence type="ECO:0000313" key="2">
    <source>
        <dbReference type="EMBL" id="CBH18554.1"/>
    </source>
</evidence>
<organism evidence="2 3">
    <name type="scientific">Trypanosoma brucei gambiense (strain MHOM/CI/86/DAL972)</name>
    <dbReference type="NCBI Taxonomy" id="679716"/>
    <lineage>
        <taxon>Eukaryota</taxon>
        <taxon>Discoba</taxon>
        <taxon>Euglenozoa</taxon>
        <taxon>Kinetoplastea</taxon>
        <taxon>Metakinetoplastina</taxon>
        <taxon>Trypanosomatida</taxon>
        <taxon>Trypanosomatidae</taxon>
        <taxon>Trypanosoma</taxon>
    </lineage>
</organism>
<reference evidence="3" key="1">
    <citation type="journal article" date="2010" name="PLoS Negl. Trop. Dis.">
        <title>The genome sequence of Trypanosoma brucei gambiense, causative agent of chronic human african trypanosomiasis.</title>
        <authorList>
            <person name="Jackson A.P."/>
            <person name="Sanders M."/>
            <person name="Berry A."/>
            <person name="McQuillan J."/>
            <person name="Aslett M.A."/>
            <person name="Quail M.A."/>
            <person name="Chukualim B."/>
            <person name="Capewell P."/>
            <person name="MacLeod A."/>
            <person name="Melville S.E."/>
            <person name="Gibson W."/>
            <person name="Barry J.D."/>
            <person name="Berriman M."/>
            <person name="Hertz-Fowler C."/>
        </authorList>
    </citation>
    <scope>NUCLEOTIDE SEQUENCE [LARGE SCALE GENOMIC DNA]</scope>
    <source>
        <strain evidence="3">MHOM/CI/86/DAL972</strain>
    </source>
</reference>
<proteinExistence type="predicted"/>
<dbReference type="EMBL" id="FN554974">
    <property type="protein sequence ID" value="CBH18554.1"/>
    <property type="molecule type" value="Genomic_DNA"/>
</dbReference>
<dbReference type="GeneID" id="23866879"/>
<gene>
    <name evidence="2" type="ORF">TbgDal_XI16740</name>
</gene>
<dbReference type="AlphaFoldDB" id="D0AA53"/>
<keyword evidence="1" id="KW-0472">Membrane</keyword>